<dbReference type="EMBL" id="PKPP01000745">
    <property type="protein sequence ID" value="PWA89153.1"/>
    <property type="molecule type" value="Genomic_DNA"/>
</dbReference>
<evidence type="ECO:0000259" key="1">
    <source>
        <dbReference type="Pfam" id="PF25071"/>
    </source>
</evidence>
<dbReference type="Pfam" id="PF25071">
    <property type="entry name" value="DUF7795"/>
    <property type="match status" value="1"/>
</dbReference>
<protein>
    <recommendedName>
        <fullName evidence="1">DUF7795 domain-containing protein</fullName>
    </recommendedName>
</protein>
<gene>
    <name evidence="2" type="ORF">CTI12_AA114860</name>
</gene>
<evidence type="ECO:0000313" key="3">
    <source>
        <dbReference type="Proteomes" id="UP000245207"/>
    </source>
</evidence>
<proteinExistence type="predicted"/>
<dbReference type="STRING" id="35608.A0A2U1PTU0"/>
<comment type="caution">
    <text evidence="2">The sequence shown here is derived from an EMBL/GenBank/DDBJ whole genome shotgun (WGS) entry which is preliminary data.</text>
</comment>
<accession>A0A2U1PTU0</accession>
<dbReference type="AlphaFoldDB" id="A0A2U1PTU0"/>
<reference evidence="2 3" key="1">
    <citation type="journal article" date="2018" name="Mol. Plant">
        <title>The genome of Artemisia annua provides insight into the evolution of Asteraceae family and artemisinin biosynthesis.</title>
        <authorList>
            <person name="Shen Q."/>
            <person name="Zhang L."/>
            <person name="Liao Z."/>
            <person name="Wang S."/>
            <person name="Yan T."/>
            <person name="Shi P."/>
            <person name="Liu M."/>
            <person name="Fu X."/>
            <person name="Pan Q."/>
            <person name="Wang Y."/>
            <person name="Lv Z."/>
            <person name="Lu X."/>
            <person name="Zhang F."/>
            <person name="Jiang W."/>
            <person name="Ma Y."/>
            <person name="Chen M."/>
            <person name="Hao X."/>
            <person name="Li L."/>
            <person name="Tang Y."/>
            <person name="Lv G."/>
            <person name="Zhou Y."/>
            <person name="Sun X."/>
            <person name="Brodelius P.E."/>
            <person name="Rose J.K.C."/>
            <person name="Tang K."/>
        </authorList>
    </citation>
    <scope>NUCLEOTIDE SEQUENCE [LARGE SCALE GENOMIC DNA]</scope>
    <source>
        <strain evidence="3">cv. Huhao1</strain>
        <tissue evidence="2">Leaf</tissue>
    </source>
</reference>
<dbReference type="PANTHER" id="PTHR35305:SF2">
    <property type="entry name" value="FAD-BINDING PROTEIN"/>
    <property type="match status" value="1"/>
</dbReference>
<dbReference type="OrthoDB" id="744228at2759"/>
<feature type="domain" description="DUF7795" evidence="1">
    <location>
        <begin position="4"/>
        <end position="88"/>
    </location>
</feature>
<organism evidence="2 3">
    <name type="scientific">Artemisia annua</name>
    <name type="common">Sweet wormwood</name>
    <dbReference type="NCBI Taxonomy" id="35608"/>
    <lineage>
        <taxon>Eukaryota</taxon>
        <taxon>Viridiplantae</taxon>
        <taxon>Streptophyta</taxon>
        <taxon>Embryophyta</taxon>
        <taxon>Tracheophyta</taxon>
        <taxon>Spermatophyta</taxon>
        <taxon>Magnoliopsida</taxon>
        <taxon>eudicotyledons</taxon>
        <taxon>Gunneridae</taxon>
        <taxon>Pentapetalae</taxon>
        <taxon>asterids</taxon>
        <taxon>campanulids</taxon>
        <taxon>Asterales</taxon>
        <taxon>Asteraceae</taxon>
        <taxon>Asteroideae</taxon>
        <taxon>Anthemideae</taxon>
        <taxon>Artemisiinae</taxon>
        <taxon>Artemisia</taxon>
    </lineage>
</organism>
<dbReference type="Proteomes" id="UP000245207">
    <property type="component" value="Unassembled WGS sequence"/>
</dbReference>
<keyword evidence="3" id="KW-1185">Reference proteome</keyword>
<dbReference type="InterPro" id="IPR056697">
    <property type="entry name" value="DUF7795"/>
</dbReference>
<sequence>MDTETKGKVVHLFSQFMARVAKFDELAAAGNTFLVSFRQGLEFIRRPSIENTSELFEKVIKANNTHRMQSYIKAGYAHTSVRAENLNKSYDIIYASSCVVFHPEYLCGSHYDGLTFVLVSVFGDVRTEVNTSHIQLLNITSKAKDIISELECLVEDVRMAIEAASETIQDFDHDLDPESSTSSEEEIVSFVPKKPEDIDYATMVAVVYSMVKQDYVMQERIVSALNLKTSSGELESYCLMWSLRPFVNDEIMHQAWRLIS</sequence>
<evidence type="ECO:0000313" key="2">
    <source>
        <dbReference type="EMBL" id="PWA89153.1"/>
    </source>
</evidence>
<dbReference type="PANTHER" id="PTHR35305">
    <property type="entry name" value="FAD-BINDING PROTEIN"/>
    <property type="match status" value="1"/>
</dbReference>
<name>A0A2U1PTU0_ARTAN</name>